<dbReference type="Proteomes" id="UP001597419">
    <property type="component" value="Unassembled WGS sequence"/>
</dbReference>
<evidence type="ECO:0000256" key="1">
    <source>
        <dbReference type="SAM" id="MobiDB-lite"/>
    </source>
</evidence>
<protein>
    <recommendedName>
        <fullName evidence="4">Peptide chain release factor 1</fullName>
    </recommendedName>
</protein>
<comment type="caution">
    <text evidence="2">The sequence shown here is derived from an EMBL/GenBank/DDBJ whole genome shotgun (WGS) entry which is preliminary data.</text>
</comment>
<name>A0ABW5GXH9_9PSEU</name>
<keyword evidence="3" id="KW-1185">Reference proteome</keyword>
<accession>A0ABW5GXH9</accession>
<dbReference type="Pfam" id="PF18844">
    <property type="entry name" value="baeRF_family2"/>
    <property type="match status" value="1"/>
</dbReference>
<reference evidence="3" key="1">
    <citation type="journal article" date="2019" name="Int. J. Syst. Evol. Microbiol.">
        <title>The Global Catalogue of Microorganisms (GCM) 10K type strain sequencing project: providing services to taxonomists for standard genome sequencing and annotation.</title>
        <authorList>
            <consortium name="The Broad Institute Genomics Platform"/>
            <consortium name="The Broad Institute Genome Sequencing Center for Infectious Disease"/>
            <person name="Wu L."/>
            <person name="Ma J."/>
        </authorList>
    </citation>
    <scope>NUCLEOTIDE SEQUENCE [LARGE SCALE GENOMIC DNA]</scope>
    <source>
        <strain evidence="3">CGMCC 4.7643</strain>
    </source>
</reference>
<feature type="compositionally biased region" description="Basic and acidic residues" evidence="1">
    <location>
        <begin position="1"/>
        <end position="10"/>
    </location>
</feature>
<organism evidence="2 3">
    <name type="scientific">Amycolatopsis samaneae</name>
    <dbReference type="NCBI Taxonomy" id="664691"/>
    <lineage>
        <taxon>Bacteria</taxon>
        <taxon>Bacillati</taxon>
        <taxon>Actinomycetota</taxon>
        <taxon>Actinomycetes</taxon>
        <taxon>Pseudonocardiales</taxon>
        <taxon>Pseudonocardiaceae</taxon>
        <taxon>Amycolatopsis</taxon>
    </lineage>
</organism>
<evidence type="ECO:0000313" key="2">
    <source>
        <dbReference type="EMBL" id="MFD2465227.1"/>
    </source>
</evidence>
<feature type="region of interest" description="Disordered" evidence="1">
    <location>
        <begin position="1"/>
        <end position="25"/>
    </location>
</feature>
<gene>
    <name evidence="2" type="ORF">ACFSYJ_41875</name>
</gene>
<feature type="region of interest" description="Disordered" evidence="1">
    <location>
        <begin position="150"/>
        <end position="171"/>
    </location>
</feature>
<sequence>MHAIRGKESTVDTTTPRRLLDTDGPFASVHFEDTHDTEDAAKQLDLKLREIETALTGQGADTAPVEAIGRAVRDGRPPTGRSGRSIVAAHGEILLDEPLAEPPGAPSVRYSALPYLVPLAAHTEPLPTYLVVLVDQVGVDITAYGPRRQPLDTGTVTGQDHPVHKVRGGGTAHRDIQARAEETVRHNLAGFADEVARTAQHVKAGLVFLAGEVQARTELRNLLPPDVRRVTTEITAGGRAAGASPAELDRRIDEVLLGRRLAVLDDLAERYRAGSDGPSGLAVGGLEGVTTALNEANVETLLIGETGDETVLTGPAPVRAVGTTARQVGAGPVVTRAADEALPYVALATGADLVVMDERLPLAEGFGALLRHS</sequence>
<dbReference type="EMBL" id="JBHUKU010000029">
    <property type="protein sequence ID" value="MFD2465227.1"/>
    <property type="molecule type" value="Genomic_DNA"/>
</dbReference>
<dbReference type="RefSeq" id="WP_345407447.1">
    <property type="nucleotide sequence ID" value="NZ_BAABHG010000022.1"/>
</dbReference>
<dbReference type="InterPro" id="IPR040701">
    <property type="entry name" value="Bact_RF_family2"/>
</dbReference>
<proteinExistence type="predicted"/>
<evidence type="ECO:0000313" key="3">
    <source>
        <dbReference type="Proteomes" id="UP001597419"/>
    </source>
</evidence>
<evidence type="ECO:0008006" key="4">
    <source>
        <dbReference type="Google" id="ProtNLM"/>
    </source>
</evidence>